<evidence type="ECO:0000313" key="1">
    <source>
        <dbReference type="EMBL" id="MCE8051271.1"/>
    </source>
</evidence>
<dbReference type="EMBL" id="JABFTS010000002">
    <property type="protein sequence ID" value="MCE8051271.1"/>
    <property type="molecule type" value="Genomic_DNA"/>
</dbReference>
<proteinExistence type="predicted"/>
<gene>
    <name evidence="1" type="ORF">HOP61_08215</name>
</gene>
<reference evidence="1" key="2">
    <citation type="journal article" date="2021" name="Front. Microbiol.">
        <title>Aerobic Denitrification and Heterotrophic Sulfur Oxidation in the Genus Halomonas Revealed by Six Novel Species Characterizations and Genome-Based Analysis.</title>
        <authorList>
            <person name="Wang L."/>
            <person name="Shao Z."/>
        </authorList>
    </citation>
    <scope>NUCLEOTIDE SEQUENCE</scope>
    <source>
        <strain evidence="1">MCCC 1A05776</strain>
    </source>
</reference>
<name>A0AAW4YTF6_9GAMM</name>
<organism evidence="1 2">
    <name type="scientific">Billgrantia desiderata</name>
    <dbReference type="NCBI Taxonomy" id="52021"/>
    <lineage>
        <taxon>Bacteria</taxon>
        <taxon>Pseudomonadati</taxon>
        <taxon>Pseudomonadota</taxon>
        <taxon>Gammaproteobacteria</taxon>
        <taxon>Oceanospirillales</taxon>
        <taxon>Halomonadaceae</taxon>
        <taxon>Billgrantia</taxon>
    </lineage>
</organism>
<comment type="caution">
    <text evidence="1">The sequence shown here is derived from an EMBL/GenBank/DDBJ whole genome shotgun (WGS) entry which is preliminary data.</text>
</comment>
<protein>
    <submittedName>
        <fullName evidence="1">Uncharacterized protein</fullName>
    </submittedName>
</protein>
<reference evidence="1" key="1">
    <citation type="submission" date="2020-05" db="EMBL/GenBank/DDBJ databases">
        <authorList>
            <person name="Wang L."/>
            <person name="Shao Z."/>
        </authorList>
    </citation>
    <scope>NUCLEOTIDE SEQUENCE</scope>
    <source>
        <strain evidence="1">MCCC 1A05776</strain>
    </source>
</reference>
<evidence type="ECO:0000313" key="2">
    <source>
        <dbReference type="Proteomes" id="UP001320178"/>
    </source>
</evidence>
<dbReference type="Proteomes" id="UP001320178">
    <property type="component" value="Unassembled WGS sequence"/>
</dbReference>
<sequence>MRDILPSVVMESLRDRYLAAVSDAESTFWMNSGDEDALTGALGQAMAMPRNQVFFTPEGIYKVDIGYTKLRGRGKNAPERIYGSDGIFQIRILDESGNVIRSKGLPFQSKKNWKGKNKKLFGQVGDMERITPGGIVVDFNSAGYGACRAKDVILAEGDRTRIKSDGKLHRLGQLLGDDFLECNIGVLNLFYDYESEQYKIDGGDFHIITTGIEMPNNALQRTSR</sequence>
<accession>A0AAW4YTF6</accession>
<dbReference type="AlphaFoldDB" id="A0AAW4YTF6"/>